<dbReference type="InterPro" id="IPR001762">
    <property type="entry name" value="Disintegrin_dom"/>
</dbReference>
<comment type="caution">
    <text evidence="14">The sequence shown here is derived from an EMBL/GenBank/DDBJ whole genome shotgun (WGS) entry which is preliminary data.</text>
</comment>
<dbReference type="SUPFAM" id="SSF57552">
    <property type="entry name" value="Blood coagulation inhibitor (disintegrin)"/>
    <property type="match status" value="1"/>
</dbReference>
<dbReference type="SUPFAM" id="SSF82895">
    <property type="entry name" value="TSP-1 type 1 repeat"/>
    <property type="match status" value="1"/>
</dbReference>
<evidence type="ECO:0000313" key="14">
    <source>
        <dbReference type="EMBL" id="KAJ7386464.1"/>
    </source>
</evidence>
<evidence type="ECO:0000259" key="10">
    <source>
        <dbReference type="PROSITE" id="PS50022"/>
    </source>
</evidence>
<feature type="disulfide bond" evidence="8">
    <location>
        <begin position="358"/>
        <end position="378"/>
    </location>
</feature>
<dbReference type="PROSITE" id="PS51406">
    <property type="entry name" value="FIBRINOGEN_C_2"/>
    <property type="match status" value="1"/>
</dbReference>
<dbReference type="PROSITE" id="PS50022">
    <property type="entry name" value="FA58C_3"/>
    <property type="match status" value="1"/>
</dbReference>
<evidence type="ECO:0000256" key="4">
    <source>
        <dbReference type="ARBA" id="ARBA00022989"/>
    </source>
</evidence>
<keyword evidence="2" id="KW-0812">Transmembrane</keyword>
<evidence type="ECO:0000259" key="11">
    <source>
        <dbReference type="PROSITE" id="PS50214"/>
    </source>
</evidence>
<dbReference type="SMART" id="SM00608">
    <property type="entry name" value="ACR"/>
    <property type="match status" value="1"/>
</dbReference>
<comment type="caution">
    <text evidence="9">Lacks conserved residue(s) required for the propagation of feature annotation.</text>
</comment>
<dbReference type="PROSITE" id="PS50092">
    <property type="entry name" value="TSP1"/>
    <property type="match status" value="1"/>
</dbReference>
<organism evidence="14 15">
    <name type="scientific">Desmophyllum pertusum</name>
    <dbReference type="NCBI Taxonomy" id="174260"/>
    <lineage>
        <taxon>Eukaryota</taxon>
        <taxon>Metazoa</taxon>
        <taxon>Cnidaria</taxon>
        <taxon>Anthozoa</taxon>
        <taxon>Hexacorallia</taxon>
        <taxon>Scleractinia</taxon>
        <taxon>Caryophylliina</taxon>
        <taxon>Caryophylliidae</taxon>
        <taxon>Desmophyllum</taxon>
    </lineage>
</organism>
<feature type="domain" description="Fibrinogen C-terminal" evidence="13">
    <location>
        <begin position="1122"/>
        <end position="1174"/>
    </location>
</feature>
<evidence type="ECO:0000256" key="9">
    <source>
        <dbReference type="PROSITE-ProRule" id="PRU00276"/>
    </source>
</evidence>
<keyword evidence="7" id="KW-0325">Glycoprotein</keyword>
<dbReference type="FunFam" id="4.10.70.10:FF:000003">
    <property type="entry name" value="Disintegrin and metalloproteinase domain-containing protein 17"/>
    <property type="match status" value="1"/>
</dbReference>
<dbReference type="EMBL" id="MU825876">
    <property type="protein sequence ID" value="KAJ7386464.1"/>
    <property type="molecule type" value="Genomic_DNA"/>
</dbReference>
<dbReference type="Gene3D" id="4.10.70.10">
    <property type="entry name" value="Disintegrin domain"/>
    <property type="match status" value="1"/>
</dbReference>
<dbReference type="SUPFAM" id="SSF49785">
    <property type="entry name" value="Galactose-binding domain-like"/>
    <property type="match status" value="2"/>
</dbReference>
<dbReference type="Gene3D" id="3.90.215.10">
    <property type="entry name" value="Gamma Fibrinogen, chain A, domain 1"/>
    <property type="match status" value="2"/>
</dbReference>
<evidence type="ECO:0000256" key="2">
    <source>
        <dbReference type="ARBA" id="ARBA00022692"/>
    </source>
</evidence>
<feature type="domain" description="Disintegrin" evidence="11">
    <location>
        <begin position="296"/>
        <end position="386"/>
    </location>
</feature>
<dbReference type="InterPro" id="IPR000884">
    <property type="entry name" value="TSP1_rpt"/>
</dbReference>
<dbReference type="SUPFAM" id="SSF50370">
    <property type="entry name" value="Ricin B-like lectins"/>
    <property type="match status" value="1"/>
</dbReference>
<evidence type="ECO:0000259" key="12">
    <source>
        <dbReference type="PROSITE" id="PS50215"/>
    </source>
</evidence>
<dbReference type="SMART" id="SM00209">
    <property type="entry name" value="TSP1"/>
    <property type="match status" value="1"/>
</dbReference>
<evidence type="ECO:0000256" key="8">
    <source>
        <dbReference type="PROSITE-ProRule" id="PRU00068"/>
    </source>
</evidence>
<dbReference type="PROSITE" id="PS50215">
    <property type="entry name" value="ADAM_MEPRO"/>
    <property type="match status" value="1"/>
</dbReference>
<dbReference type="SUPFAM" id="SSF56496">
    <property type="entry name" value="Fibrinogen C-terminal domain-like"/>
    <property type="match status" value="2"/>
</dbReference>
<dbReference type="InterPro" id="IPR002870">
    <property type="entry name" value="Peptidase_M12B_N"/>
</dbReference>
<evidence type="ECO:0000256" key="5">
    <source>
        <dbReference type="ARBA" id="ARBA00023136"/>
    </source>
</evidence>
<dbReference type="Pfam" id="PF01421">
    <property type="entry name" value="Reprolysin"/>
    <property type="match status" value="1"/>
</dbReference>
<dbReference type="Pfam" id="PF01562">
    <property type="entry name" value="Pep_M12B_propep"/>
    <property type="match status" value="1"/>
</dbReference>
<dbReference type="InterPro" id="IPR001590">
    <property type="entry name" value="Peptidase_M12B"/>
</dbReference>
<evidence type="ECO:0000256" key="1">
    <source>
        <dbReference type="ARBA" id="ARBA00004167"/>
    </source>
</evidence>
<dbReference type="InterPro" id="IPR035992">
    <property type="entry name" value="Ricin_B-like_lectins"/>
</dbReference>
<dbReference type="GO" id="GO:0006508">
    <property type="term" value="P:proteolysis"/>
    <property type="evidence" value="ECO:0007669"/>
    <property type="project" value="InterPro"/>
</dbReference>
<proteinExistence type="predicted"/>
<comment type="subcellular location">
    <subcellularLocation>
        <location evidence="1">Membrane</location>
        <topology evidence="1">Single-pass membrane protein</topology>
    </subcellularLocation>
</comment>
<dbReference type="InterPro" id="IPR006586">
    <property type="entry name" value="ADAM_Cys-rich"/>
</dbReference>
<keyword evidence="5" id="KW-0472">Membrane</keyword>
<dbReference type="Gene3D" id="2.60.120.260">
    <property type="entry name" value="Galactose-binding domain-like"/>
    <property type="match status" value="2"/>
</dbReference>
<feature type="domain" description="Peptidase M12B" evidence="12">
    <location>
        <begin position="171"/>
        <end position="339"/>
    </location>
</feature>
<dbReference type="FunFam" id="2.20.100.10:FF:000001">
    <property type="entry name" value="semaphorin-5A isoform X1"/>
    <property type="match status" value="1"/>
</dbReference>
<dbReference type="InterPro" id="IPR036436">
    <property type="entry name" value="Disintegrin_dom_sf"/>
</dbReference>
<dbReference type="CDD" id="cd23417">
    <property type="entry name" value="beta-trefoil_Ricin_MytiLec-like"/>
    <property type="match status" value="1"/>
</dbReference>
<protein>
    <submittedName>
        <fullName evidence="14">Metalloendopeptidase</fullName>
    </submittedName>
</protein>
<keyword evidence="6 8" id="KW-1015">Disulfide bond</keyword>
<evidence type="ECO:0000256" key="7">
    <source>
        <dbReference type="ARBA" id="ARBA00023180"/>
    </source>
</evidence>
<dbReference type="InterPro" id="IPR000742">
    <property type="entry name" value="EGF"/>
</dbReference>
<dbReference type="Gene3D" id="2.20.100.10">
    <property type="entry name" value="Thrombospondin type-1 (TSP1) repeat"/>
    <property type="match status" value="1"/>
</dbReference>
<dbReference type="InterPro" id="IPR024079">
    <property type="entry name" value="MetalloPept_cat_dom_sf"/>
</dbReference>
<dbReference type="PROSITE" id="PS50214">
    <property type="entry name" value="DISINTEGRIN_2"/>
    <property type="match status" value="1"/>
</dbReference>
<dbReference type="InterPro" id="IPR008979">
    <property type="entry name" value="Galactose-bd-like_sf"/>
</dbReference>
<evidence type="ECO:0000256" key="6">
    <source>
        <dbReference type="ARBA" id="ARBA00023157"/>
    </source>
</evidence>
<gene>
    <name evidence="14" type="primary">ADAM29_6</name>
    <name evidence="14" type="ORF">OS493_008596</name>
</gene>
<dbReference type="SUPFAM" id="SSF55486">
    <property type="entry name" value="Metalloproteases ('zincins'), catalytic domain"/>
    <property type="match status" value="1"/>
</dbReference>
<dbReference type="PANTHER" id="PTHR11905">
    <property type="entry name" value="ADAM A DISINTEGRIN AND METALLOPROTEASE DOMAIN"/>
    <property type="match status" value="1"/>
</dbReference>
<dbReference type="InterPro" id="IPR036056">
    <property type="entry name" value="Fibrinogen-like_C"/>
</dbReference>
<dbReference type="Pfam" id="PF08516">
    <property type="entry name" value="ADAM_CR"/>
    <property type="match status" value="1"/>
</dbReference>
<dbReference type="CDD" id="cd00057">
    <property type="entry name" value="FA58C"/>
    <property type="match status" value="1"/>
</dbReference>
<dbReference type="Gene3D" id="2.80.10.50">
    <property type="match status" value="1"/>
</dbReference>
<dbReference type="InterPro" id="IPR014716">
    <property type="entry name" value="Fibrinogen_a/b/g_C_1"/>
</dbReference>
<evidence type="ECO:0000313" key="15">
    <source>
        <dbReference type="Proteomes" id="UP001163046"/>
    </source>
</evidence>
<keyword evidence="4" id="KW-1133">Transmembrane helix</keyword>
<dbReference type="InterPro" id="IPR002181">
    <property type="entry name" value="Fibrinogen_a/b/g_C_dom"/>
</dbReference>
<dbReference type="NCBIfam" id="NF040941">
    <property type="entry name" value="GGGWT_bact"/>
    <property type="match status" value="1"/>
</dbReference>
<dbReference type="InterPro" id="IPR036383">
    <property type="entry name" value="TSP1_rpt_sf"/>
</dbReference>
<keyword evidence="15" id="KW-1185">Reference proteome</keyword>
<dbReference type="Pfam" id="PF00090">
    <property type="entry name" value="TSP_1"/>
    <property type="match status" value="1"/>
</dbReference>
<dbReference type="SMART" id="SM00050">
    <property type="entry name" value="DISIN"/>
    <property type="match status" value="1"/>
</dbReference>
<dbReference type="OrthoDB" id="5951731at2759"/>
<dbReference type="GO" id="GO:0016020">
    <property type="term" value="C:membrane"/>
    <property type="evidence" value="ECO:0007669"/>
    <property type="project" value="UniProtKB-SubCell"/>
</dbReference>
<name>A0A9W9ZSR8_9CNID</name>
<dbReference type="Pfam" id="PF00754">
    <property type="entry name" value="F5_F8_type_C"/>
    <property type="match status" value="1"/>
</dbReference>
<dbReference type="Gene3D" id="3.40.390.10">
    <property type="entry name" value="Collagenase (Catalytic Domain)"/>
    <property type="match status" value="1"/>
</dbReference>
<dbReference type="GO" id="GO:0004222">
    <property type="term" value="F:metalloendopeptidase activity"/>
    <property type="evidence" value="ECO:0007669"/>
    <property type="project" value="InterPro"/>
</dbReference>
<reference evidence="14" key="1">
    <citation type="submission" date="2023-01" db="EMBL/GenBank/DDBJ databases">
        <title>Genome assembly of the deep-sea coral Lophelia pertusa.</title>
        <authorList>
            <person name="Herrera S."/>
            <person name="Cordes E."/>
        </authorList>
    </citation>
    <scope>NUCLEOTIDE SEQUENCE</scope>
    <source>
        <strain evidence="14">USNM1676648</strain>
        <tissue evidence="14">Polyp</tissue>
    </source>
</reference>
<accession>A0A9W9ZSR8</accession>
<evidence type="ECO:0000256" key="3">
    <source>
        <dbReference type="ARBA" id="ARBA00022737"/>
    </source>
</evidence>
<dbReference type="InterPro" id="IPR000421">
    <property type="entry name" value="FA58C"/>
</dbReference>
<sequence length="1535" mass="172804">MFKKPPPKPPKLKGGGHVDDATYRLTAFDKDWTLDVKRNKELISPSFAMRTFANDGSEVIQEGVSDDCHYQGAIRGLKDSSVVLNTCSGLRGILDDGKDTFYITPDTGKERDGAHRVFQANEDDFKHVVDKCGKTSNENYIVQTTKVLRIKRSISNTDEFYKPYLTTKETRYNELLLVVDFRMYKKHNNDTNDIRDRVITLVNAVDAIYQRINIRIVMKALEIWTNGDPYERASTGGTDLGRFNVYRKDYLVEKLPHDNAHLLRTRVPGFSNCSMESLKRLNDECLYNVPTYKSYNSYCGNGIHEEGEECDCGTPEICMTKDPCCEPHKCLLKKESQCSDLHHSCCKNCLYKKQGSLCRGVKTDCDVPEYCLGDSRDCPEDTYIINGYPCNQTNTVIEGNTNHNSVIARNLNPRISARYLRINPQYWKDWPCLRTDFMGCAADEVNPSAPTPLKSYGLDLCLTPSNKTCSPGDNDPLIYTDGSCSESHVQFTLGSDGVLRHSCSGKMVCPENGATNNGAKIVVSSSCKAEDSKFERTSGRSLKHKKTGKCIHTNGAWPGVGRNMVLYSGCDEQRLELWFMKQECVNPLGMQNGDIKDDQITASSSRPADLPHYGRLRNSKYWCAARKSKEEYLQVDLGQIKTVSKILIQGCSDWYNWVTGFFLQYSDDGQRWTGYTESGDKTHSNSVCHLGKCSEIHETQCKDLWGSTAKDADKGCYDKLNTEAAGYGTCDPTKNASCAASDVLCGQLQCHDSRAAPVVDYGWTYTKIALKNGKQCSAASLKSIDDIGLGMVKDGTKCGADKMCVDQKCQSFDDLNIGKCPKVNNKECGGRGVCTNKKSCHCEGGFDPKDGCASALVEVARDGGWGKWSSWTICDKGCDGGKKTRYRFCDNPFPLHGGADCPETDTKQRTVIQRVALVMVISCRHLREISEEKNHDYPDGVYKIYPIGAKPVMAFCDMSRDGGGWTLLVTSHTNSWTSNNVKLRNADSPKLDDDYSILQYADSIKDNINVAGSKFEYRLEANSRGRWGGIWQAQRGYTFTAENNKQTDVELIQKFDKWEYSNNGLEQRMPWISGPRLTTSYDAYSIWWGTITGDDKSYHPAPWMNGHLQERQPLYIWYWMREGPYQIPSSCKDVYSRGLQTNQVSDGIFRIKPPGQHEVKTFCDFTTEGGPWTLLVTSKTHSGWNKDNIKQRNSDKPSLQDDFSILGFADAIKDFDKSQEYFQYRIEADGKNRWGGIWEAPRDYTFLSTCDKQTKVRLVKKFDSWDENSNLGRLMPRLAISNNVLLSSAAIVDDSSGSLVYNSGASSASYMKNEKPNPSVVRYWLREGARLSCNDLKLHGLRAGNKYDEDGFQMMKVSSAQYLPVYCDMTTAKGAFTLIVTSAHNNWTRAQVPHRNEFYPRLNEDYSILGLADSIKNLNNNGTFQYMLDANSRRHWGGIFEAPTSYSFMATNNQQTSVTLTRKFNSWEYSWYGALEQRMPWFDAKGTHITGALLTTSSSPTYYPAASIIWAGTDRHPADWIWNKMRDPGVNLVLG</sequence>
<dbReference type="Pfam" id="PF00200">
    <property type="entry name" value="Disintegrin"/>
    <property type="match status" value="1"/>
</dbReference>
<keyword evidence="3" id="KW-0677">Repeat</keyword>
<dbReference type="Proteomes" id="UP001163046">
    <property type="component" value="Unassembled WGS sequence"/>
</dbReference>
<dbReference type="PROSITE" id="PS01186">
    <property type="entry name" value="EGF_2"/>
    <property type="match status" value="1"/>
</dbReference>
<dbReference type="PANTHER" id="PTHR11905:SF159">
    <property type="entry name" value="ADAM METALLOPROTEASE"/>
    <property type="match status" value="1"/>
</dbReference>
<evidence type="ECO:0000259" key="13">
    <source>
        <dbReference type="PROSITE" id="PS51406"/>
    </source>
</evidence>
<feature type="domain" description="F5/8 type C" evidence="10">
    <location>
        <begin position="584"/>
        <end position="685"/>
    </location>
</feature>